<dbReference type="RefSeq" id="XP_572992.1">
    <property type="nucleotide sequence ID" value="XM_572992.2"/>
</dbReference>
<protein>
    <submittedName>
        <fullName evidence="3">Expressed protein</fullName>
    </submittedName>
</protein>
<feature type="region of interest" description="Disordered" evidence="1">
    <location>
        <begin position="1"/>
        <end position="156"/>
    </location>
</feature>
<feature type="transmembrane region" description="Helical" evidence="2">
    <location>
        <begin position="334"/>
        <end position="354"/>
    </location>
</feature>
<evidence type="ECO:0000256" key="2">
    <source>
        <dbReference type="SAM" id="Phobius"/>
    </source>
</evidence>
<keyword evidence="4" id="KW-1185">Reference proteome</keyword>
<dbReference type="VEuPathDB" id="FungiDB:CNI02320"/>
<keyword evidence="2" id="KW-0472">Membrane</keyword>
<gene>
    <name evidence="3" type="ordered locus">CNI02320</name>
</gene>
<evidence type="ECO:0000313" key="3">
    <source>
        <dbReference type="EMBL" id="AAW45685.1"/>
    </source>
</evidence>
<accession>Q5KBJ6</accession>
<dbReference type="Proteomes" id="UP000002149">
    <property type="component" value="Chromosome 9"/>
</dbReference>
<feature type="compositionally biased region" description="Basic and acidic residues" evidence="1">
    <location>
        <begin position="15"/>
        <end position="28"/>
    </location>
</feature>
<evidence type="ECO:0000256" key="1">
    <source>
        <dbReference type="SAM" id="MobiDB-lite"/>
    </source>
</evidence>
<feature type="transmembrane region" description="Helical" evidence="2">
    <location>
        <begin position="366"/>
        <end position="384"/>
    </location>
</feature>
<dbReference type="AlphaFoldDB" id="Q5KBJ6"/>
<dbReference type="PaxDb" id="214684-Q5KBJ6"/>
<dbReference type="GeneID" id="3259711"/>
<feature type="compositionally biased region" description="Polar residues" evidence="1">
    <location>
        <begin position="1"/>
        <end position="14"/>
    </location>
</feature>
<feature type="compositionally biased region" description="Acidic residues" evidence="1">
    <location>
        <begin position="100"/>
        <end position="112"/>
    </location>
</feature>
<feature type="compositionally biased region" description="Low complexity" evidence="1">
    <location>
        <begin position="132"/>
        <end position="147"/>
    </location>
</feature>
<reference evidence="3 4" key="1">
    <citation type="journal article" date="2005" name="Science">
        <title>The genome of the basidiomycetous yeast and human pathogen Cryptococcus neoformans.</title>
        <authorList>
            <person name="Loftus B.J."/>
            <person name="Fung E."/>
            <person name="Roncaglia P."/>
            <person name="Rowley D."/>
            <person name="Amedeo P."/>
            <person name="Bruno D."/>
            <person name="Vamathevan J."/>
            <person name="Miranda M."/>
            <person name="Anderson I.J."/>
            <person name="Fraser J.A."/>
            <person name="Allen J.E."/>
            <person name="Bosdet I.E."/>
            <person name="Brent M.R."/>
            <person name="Chiu R."/>
            <person name="Doering T.L."/>
            <person name="Donlin M.J."/>
            <person name="D'Souza C.A."/>
            <person name="Fox D.S."/>
            <person name="Grinberg V."/>
            <person name="Fu J."/>
            <person name="Fukushima M."/>
            <person name="Haas B.J."/>
            <person name="Huang J.C."/>
            <person name="Janbon G."/>
            <person name="Jones S.J."/>
            <person name="Koo H.L."/>
            <person name="Krzywinski M.I."/>
            <person name="Kwon-Chung J.K."/>
            <person name="Lengeler K.B."/>
            <person name="Maiti R."/>
            <person name="Marra M.A."/>
            <person name="Marra R.E."/>
            <person name="Mathewson C.A."/>
            <person name="Mitchell T.G."/>
            <person name="Pertea M."/>
            <person name="Riggs F.R."/>
            <person name="Salzberg S.L."/>
            <person name="Schein J.E."/>
            <person name="Shvartsbeyn A."/>
            <person name="Shin H."/>
            <person name="Shumway M."/>
            <person name="Specht C.A."/>
            <person name="Suh B.B."/>
            <person name="Tenney A."/>
            <person name="Utterback T.R."/>
            <person name="Wickes B.L."/>
            <person name="Wortman J.R."/>
            <person name="Wye N.H."/>
            <person name="Kronstad J.W."/>
            <person name="Lodge J.K."/>
            <person name="Heitman J."/>
            <person name="Davis R.W."/>
            <person name="Fraser C.M."/>
            <person name="Hyman R.W."/>
        </authorList>
    </citation>
    <scope>NUCLEOTIDE SEQUENCE [LARGE SCALE GENOMIC DNA]</scope>
    <source>
        <strain evidence="4">JEC21 / ATCC MYA-565</strain>
    </source>
</reference>
<dbReference type="EMBL" id="AE017349">
    <property type="protein sequence ID" value="AAW45685.1"/>
    <property type="molecule type" value="Genomic_DNA"/>
</dbReference>
<evidence type="ECO:0000313" key="4">
    <source>
        <dbReference type="Proteomes" id="UP000002149"/>
    </source>
</evidence>
<feature type="transmembrane region" description="Helical" evidence="2">
    <location>
        <begin position="274"/>
        <end position="297"/>
    </location>
</feature>
<name>Q5KBJ6_CRYD1</name>
<dbReference type="OrthoDB" id="2575869at2759"/>
<feature type="transmembrane region" description="Helical" evidence="2">
    <location>
        <begin position="205"/>
        <end position="224"/>
    </location>
</feature>
<feature type="compositionally biased region" description="Basic and acidic residues" evidence="1">
    <location>
        <begin position="72"/>
        <end position="88"/>
    </location>
</feature>
<keyword evidence="2" id="KW-0812">Transmembrane</keyword>
<organism evidence="3 4">
    <name type="scientific">Cryptococcus deneoformans (strain JEC21 / ATCC MYA-565)</name>
    <name type="common">Cryptococcus neoformans var. neoformans serotype D</name>
    <dbReference type="NCBI Taxonomy" id="214684"/>
    <lineage>
        <taxon>Eukaryota</taxon>
        <taxon>Fungi</taxon>
        <taxon>Dikarya</taxon>
        <taxon>Basidiomycota</taxon>
        <taxon>Agaricomycotina</taxon>
        <taxon>Tremellomycetes</taxon>
        <taxon>Tremellales</taxon>
        <taxon>Cryptococcaceae</taxon>
        <taxon>Cryptococcus</taxon>
        <taxon>Cryptococcus neoformans species complex</taxon>
    </lineage>
</organism>
<dbReference type="HOGENOM" id="CLU_618230_0_0_1"/>
<feature type="compositionally biased region" description="Basic and acidic residues" evidence="1">
    <location>
        <begin position="120"/>
        <end position="131"/>
    </location>
</feature>
<proteinExistence type="predicted"/>
<dbReference type="KEGG" id="cne:CNI02320"/>
<sequence length="442" mass="49965">MTASKNPSAGSSRPSSDKERPQRPKSDYSDISTEIDSDKEIAVCNFGNVEKEKPAPNPLQYPLRTTGAKKTVNLEEHDKRTSERREIKPSSGINANRMEDDTDSDVSDDDYSTDITAVESDTKVESWENRSKSSSSRKPNYSPSSKSNTKKRSRLTQEDYLSRSQKLHNSYIQRPPAWASCCGDCSRCWKGTWSWWGWKWLVRKLPFLLALAMLLCGAVCAVTGPQTGIWALEAGGYKFGGLGWCDSQESNCQEGILYTDVTASSQWPAMTVPILLLCFGFLAIIQLTFLLFTFLFVRHIFLSCCSDPESQSQNVRSQKQNPRRVKSLIWFERIMTFCGIAYSVVAVILAIWVSQTNAEGDVGYKLSTFLLVSPLVWFFLSISYRSRWAYNSDAFLSSASLRQKRGGKYEETSYEDPDEDEVIVSRDGIDPVGRPKRKLRKY</sequence>
<keyword evidence="2" id="KW-1133">Transmembrane helix</keyword>
<dbReference type="InParanoid" id="Q5KBJ6"/>